<feature type="domain" description="DUF4283" evidence="2">
    <location>
        <begin position="236"/>
        <end position="312"/>
    </location>
</feature>
<evidence type="ECO:0000313" key="4">
    <source>
        <dbReference type="Proteomes" id="UP001151760"/>
    </source>
</evidence>
<dbReference type="EMBL" id="BQNB010011884">
    <property type="protein sequence ID" value="GJS96401.1"/>
    <property type="molecule type" value="Genomic_DNA"/>
</dbReference>
<dbReference type="InterPro" id="IPR040256">
    <property type="entry name" value="At4g02000-like"/>
</dbReference>
<keyword evidence="4" id="KW-1185">Reference proteome</keyword>
<dbReference type="Pfam" id="PF14111">
    <property type="entry name" value="DUF4283"/>
    <property type="match status" value="1"/>
</dbReference>
<reference evidence="3" key="2">
    <citation type="submission" date="2022-01" db="EMBL/GenBank/DDBJ databases">
        <authorList>
            <person name="Yamashiro T."/>
            <person name="Shiraishi A."/>
            <person name="Satake H."/>
            <person name="Nakayama K."/>
        </authorList>
    </citation>
    <scope>NUCLEOTIDE SEQUENCE</scope>
</reference>
<reference evidence="3" key="1">
    <citation type="journal article" date="2022" name="Int. J. Mol. Sci.">
        <title>Draft Genome of Tanacetum Coccineum: Genomic Comparison of Closely Related Tanacetum-Family Plants.</title>
        <authorList>
            <person name="Yamashiro T."/>
            <person name="Shiraishi A."/>
            <person name="Nakayama K."/>
            <person name="Satake H."/>
        </authorList>
    </citation>
    <scope>NUCLEOTIDE SEQUENCE</scope>
</reference>
<organism evidence="3 4">
    <name type="scientific">Tanacetum coccineum</name>
    <dbReference type="NCBI Taxonomy" id="301880"/>
    <lineage>
        <taxon>Eukaryota</taxon>
        <taxon>Viridiplantae</taxon>
        <taxon>Streptophyta</taxon>
        <taxon>Embryophyta</taxon>
        <taxon>Tracheophyta</taxon>
        <taxon>Spermatophyta</taxon>
        <taxon>Magnoliopsida</taxon>
        <taxon>eudicotyledons</taxon>
        <taxon>Gunneridae</taxon>
        <taxon>Pentapetalae</taxon>
        <taxon>asterids</taxon>
        <taxon>campanulids</taxon>
        <taxon>Asterales</taxon>
        <taxon>Asteraceae</taxon>
        <taxon>Asteroideae</taxon>
        <taxon>Anthemideae</taxon>
        <taxon>Anthemidinae</taxon>
        <taxon>Tanacetum</taxon>
    </lineage>
</organism>
<sequence>MESRKITGSKKNNDAAKIYVVDVAKKVVYNRSFLCLESNRSKTDGKNKDVAGKPFQVRRKVEIAQDDANTTWEFTDTDFTSPLKSVCVEEPETLCEVSKQANGVDSCIQSKDNMENVVPSSEGVYVAAVHNEDNEDVISNQAGNMDDMIGQEAGTLNSNSFSNVLSPNGAADVGGSEATDVDASVIPNGSPIMASALYANPLNSERINFRSLLNEEKVESYDYVLPQDVADVVKTRYENTLVGYFLGKSLAFPIVQNYVNNAWSNFGLQKLMKTDEEVFMFKFASKEGLEKVLQRGPWMIRKSPIILTKWSSILSLKKGEVTSVPVWVKLHGVSILAYSRDGLSLDAFTSSMCKESWGRISFARALIDVNSESDLKTEVIMAIPNEKGDEYTKEVIRVEYEWKPPHCGDCKIFGHDLLHCPKHAAATVPNDPPKSAPDATKSDEDECGTSSSRGNQEEEQVEGTKVSMLNEHVESDDEVDEFIFPEGDKFGDKFDIRLKSRVRK</sequence>
<dbReference type="PANTHER" id="PTHR31286">
    <property type="entry name" value="GLYCINE-RICH CELL WALL STRUCTURAL PROTEIN 1.8-LIKE"/>
    <property type="match status" value="1"/>
</dbReference>
<evidence type="ECO:0000313" key="3">
    <source>
        <dbReference type="EMBL" id="GJS96401.1"/>
    </source>
</evidence>
<feature type="compositionally biased region" description="Acidic residues" evidence="1">
    <location>
        <begin position="474"/>
        <end position="483"/>
    </location>
</feature>
<evidence type="ECO:0000259" key="2">
    <source>
        <dbReference type="Pfam" id="PF14111"/>
    </source>
</evidence>
<evidence type="ECO:0000256" key="1">
    <source>
        <dbReference type="SAM" id="MobiDB-lite"/>
    </source>
</evidence>
<proteinExistence type="predicted"/>
<comment type="caution">
    <text evidence="3">The sequence shown here is derived from an EMBL/GenBank/DDBJ whole genome shotgun (WGS) entry which is preliminary data.</text>
</comment>
<feature type="region of interest" description="Disordered" evidence="1">
    <location>
        <begin position="426"/>
        <end position="490"/>
    </location>
</feature>
<dbReference type="InterPro" id="IPR025558">
    <property type="entry name" value="DUF4283"/>
</dbReference>
<dbReference type="Proteomes" id="UP001151760">
    <property type="component" value="Unassembled WGS sequence"/>
</dbReference>
<gene>
    <name evidence="3" type="ORF">Tco_0803369</name>
</gene>
<name>A0ABQ5A3U8_9ASTR</name>
<accession>A0ABQ5A3U8</accession>
<dbReference type="PANTHER" id="PTHR31286:SF99">
    <property type="entry name" value="DUF4283 DOMAIN-CONTAINING PROTEIN"/>
    <property type="match status" value="1"/>
</dbReference>
<protein>
    <recommendedName>
        <fullName evidence="2">DUF4283 domain-containing protein</fullName>
    </recommendedName>
</protein>